<dbReference type="RefSeq" id="WP_073271947.1">
    <property type="nucleotide sequence ID" value="NZ_FQTU01000019.1"/>
</dbReference>
<reference evidence="1 2" key="1">
    <citation type="submission" date="2016-11" db="EMBL/GenBank/DDBJ databases">
        <authorList>
            <person name="Jaros S."/>
            <person name="Januszkiewicz K."/>
            <person name="Wedrychowicz H."/>
        </authorList>
    </citation>
    <scope>NUCLEOTIDE SEQUENCE [LARGE SCALE GENOMIC DNA]</scope>
    <source>
        <strain evidence="1 2">DSM 14828</strain>
    </source>
</reference>
<dbReference type="STRING" id="1120975.SAMN02746064_02136"/>
<sequence>MNKSRIKREEETVVVMIRMYCKKNHGQIHLCDECDELEAYAVSKLRKCTYGNNKPACSKCKTHCYKPAMREKIKRVMRHSGPRMIFYHPVMAVMHIYEKVKGDMESV</sequence>
<name>A0A1M4ZT51_9FIRM</name>
<keyword evidence="2" id="KW-1185">Reference proteome</keyword>
<dbReference type="Pfam" id="PF11756">
    <property type="entry name" value="YgbA_NO"/>
    <property type="match status" value="1"/>
</dbReference>
<gene>
    <name evidence="1" type="ORF">SAMN02746064_02136</name>
</gene>
<proteinExistence type="predicted"/>
<protein>
    <submittedName>
        <fullName evidence="1">Nitrous oxide-stimulated promoter</fullName>
    </submittedName>
</protein>
<dbReference type="Proteomes" id="UP000184251">
    <property type="component" value="Unassembled WGS sequence"/>
</dbReference>
<dbReference type="EMBL" id="FQTU01000019">
    <property type="protein sequence ID" value="SHF21125.1"/>
    <property type="molecule type" value="Genomic_DNA"/>
</dbReference>
<dbReference type="InterPro" id="IPR020483">
    <property type="entry name" value="Uncharacterised_YgbA"/>
</dbReference>
<dbReference type="OrthoDB" id="164329at2"/>
<dbReference type="NCBIfam" id="NF007714">
    <property type="entry name" value="PRK10410.1-2"/>
    <property type="match status" value="1"/>
</dbReference>
<evidence type="ECO:0000313" key="1">
    <source>
        <dbReference type="EMBL" id="SHF21125.1"/>
    </source>
</evidence>
<organism evidence="1 2">
    <name type="scientific">Alkalibacter saccharofermentans DSM 14828</name>
    <dbReference type="NCBI Taxonomy" id="1120975"/>
    <lineage>
        <taxon>Bacteria</taxon>
        <taxon>Bacillati</taxon>
        <taxon>Bacillota</taxon>
        <taxon>Clostridia</taxon>
        <taxon>Eubacteriales</taxon>
        <taxon>Eubacteriaceae</taxon>
        <taxon>Alkalibacter</taxon>
    </lineage>
</organism>
<accession>A0A1M4ZT51</accession>
<dbReference type="AlphaFoldDB" id="A0A1M4ZT51"/>
<evidence type="ECO:0000313" key="2">
    <source>
        <dbReference type="Proteomes" id="UP000184251"/>
    </source>
</evidence>